<evidence type="ECO:0000313" key="1">
    <source>
        <dbReference type="Ensembl" id="ENSOARP00020005381.2"/>
    </source>
</evidence>
<sequence length="165" mass="18208">MRCGALVFGYLPHSGVEGHFLGGFQAVDTGAGPESRGRSLRTPTCRRGHRQYLSSGPLYDFPRYRSTVHEVTQVFAAASREVLALEAELAGPRAQPLLASHVRSLQQLEETRLTTVALLQLMGTPELTGQEDSLQMHQLKMKVIKTMEAISEVLQDLRFDAESAE</sequence>
<name>A0AC11AY38_SHEEP</name>
<reference evidence="1" key="1">
    <citation type="submission" date="2020-11" db="EMBL/GenBank/DDBJ databases">
        <authorList>
            <person name="Davenport K.M."/>
            <person name="Bickhart D.M."/>
            <person name="Smith T.P.L."/>
            <person name="Murdoch B.M."/>
            <person name="Rosen B.D."/>
        </authorList>
    </citation>
    <scope>NUCLEOTIDE SEQUENCE [LARGE SCALE GENOMIC DNA]</scope>
    <source>
        <strain evidence="1">OAR_USU_Benz2616</strain>
    </source>
</reference>
<gene>
    <name evidence="1" type="primary">REX1BD</name>
</gene>
<proteinExistence type="predicted"/>
<reference evidence="1" key="2">
    <citation type="submission" date="2025-08" db="UniProtKB">
        <authorList>
            <consortium name="Ensembl"/>
        </authorList>
    </citation>
    <scope>IDENTIFICATION</scope>
</reference>
<organism evidence="1">
    <name type="scientific">Ovis aries</name>
    <name type="common">Sheep</name>
    <dbReference type="NCBI Taxonomy" id="9940"/>
    <lineage>
        <taxon>Eukaryota</taxon>
        <taxon>Metazoa</taxon>
        <taxon>Chordata</taxon>
        <taxon>Craniata</taxon>
        <taxon>Vertebrata</taxon>
        <taxon>Euteleostomi</taxon>
        <taxon>Mammalia</taxon>
        <taxon>Eutheria</taxon>
        <taxon>Laurasiatheria</taxon>
        <taxon>Artiodactyla</taxon>
        <taxon>Ruminantia</taxon>
        <taxon>Pecora</taxon>
        <taxon>Bovidae</taxon>
        <taxon>Caprinae</taxon>
        <taxon>Ovis</taxon>
    </lineage>
</organism>
<reference evidence="1" key="3">
    <citation type="submission" date="2025-09" db="UniProtKB">
        <authorList>
            <consortium name="Ensembl"/>
        </authorList>
    </citation>
    <scope>IDENTIFICATION</scope>
</reference>
<dbReference type="Ensembl" id="ENSOART00020006528.2">
    <property type="protein sequence ID" value="ENSOARP00020005381.2"/>
    <property type="gene ID" value="ENSOARG00020004269.2"/>
</dbReference>
<protein>
    <submittedName>
        <fullName evidence="1">Required for excision 1-B domain containing</fullName>
    </submittedName>
</protein>
<accession>A0AC11AY38</accession>